<evidence type="ECO:0000256" key="1">
    <source>
        <dbReference type="SAM" id="Phobius"/>
    </source>
</evidence>
<sequence>MSPLDLEKQLTFYGAYHHNNVNIAIHMIFVPTILASGLLLATNSPVLIPLPPWLSIPGLPLNLGTLGAIGYSGFYLLLEPFAGMITLPLIMGWVAYANHLTSTVPSPTNKVAIGLQIVSWLIQFVGHGVFEGRAPALLDNLVQAFVLAPFFVFMELMFKLGYRPELQTRVEKAVLEKIKEFKTGKQDEAPKEPK</sequence>
<feature type="non-terminal residue" evidence="2">
    <location>
        <position position="194"/>
    </location>
</feature>
<dbReference type="OMA" id="IQFIGHY"/>
<feature type="transmembrane region" description="Helical" evidence="1">
    <location>
        <begin position="111"/>
        <end position="130"/>
    </location>
</feature>
<dbReference type="Proteomes" id="UP000258309">
    <property type="component" value="Unassembled WGS sequence"/>
</dbReference>
<accession>A0A3E2GYK4</accession>
<feature type="non-terminal residue" evidence="2">
    <location>
        <position position="1"/>
    </location>
</feature>
<protein>
    <recommendedName>
        <fullName evidence="4">DUF962-domain-containing protein</fullName>
    </recommendedName>
</protein>
<dbReference type="Pfam" id="PF06127">
    <property type="entry name" value="Mpo1-like"/>
    <property type="match status" value="1"/>
</dbReference>
<feature type="transmembrane region" description="Helical" evidence="1">
    <location>
        <begin position="81"/>
        <end position="99"/>
    </location>
</feature>
<dbReference type="GO" id="GO:0005783">
    <property type="term" value="C:endoplasmic reticulum"/>
    <property type="evidence" value="ECO:0007669"/>
    <property type="project" value="TreeGrafter"/>
</dbReference>
<keyword evidence="1" id="KW-0812">Transmembrane</keyword>
<keyword evidence="1" id="KW-0472">Membrane</keyword>
<comment type="caution">
    <text evidence="2">The sequence shown here is derived from an EMBL/GenBank/DDBJ whole genome shotgun (WGS) entry which is preliminary data.</text>
</comment>
<dbReference type="PANTHER" id="PTHR28026">
    <property type="entry name" value="DUF962 DOMAIN PROTEIN (AFU_ORTHOLOGUE AFUA_8G05310)"/>
    <property type="match status" value="1"/>
</dbReference>
<dbReference type="PANTHER" id="PTHR28026:SF9">
    <property type="entry name" value="2-HYDROXY-PALMITIC ACID DIOXYGENASE MPO1"/>
    <property type="match status" value="1"/>
</dbReference>
<gene>
    <name evidence="2" type="ORF">B7463_g10496</name>
</gene>
<evidence type="ECO:0000313" key="2">
    <source>
        <dbReference type="EMBL" id="RFU25843.1"/>
    </source>
</evidence>
<proteinExistence type="predicted"/>
<keyword evidence="1" id="KW-1133">Transmembrane helix</keyword>
<evidence type="ECO:0008006" key="4">
    <source>
        <dbReference type="Google" id="ProtNLM"/>
    </source>
</evidence>
<dbReference type="GO" id="GO:0046521">
    <property type="term" value="P:sphingoid catabolic process"/>
    <property type="evidence" value="ECO:0007669"/>
    <property type="project" value="TreeGrafter"/>
</dbReference>
<feature type="transmembrane region" description="Helical" evidence="1">
    <location>
        <begin position="20"/>
        <end position="41"/>
    </location>
</feature>
<dbReference type="InterPro" id="IPR009305">
    <property type="entry name" value="Mpo1-like"/>
</dbReference>
<keyword evidence="3" id="KW-1185">Reference proteome</keyword>
<reference evidence="2 3" key="1">
    <citation type="submission" date="2018-05" db="EMBL/GenBank/DDBJ databases">
        <title>Draft genome sequence of Scytalidium lignicola DSM 105466, a ubiquitous saprotrophic fungus.</title>
        <authorList>
            <person name="Buettner E."/>
            <person name="Gebauer A.M."/>
            <person name="Hofrichter M."/>
            <person name="Liers C."/>
            <person name="Kellner H."/>
        </authorList>
    </citation>
    <scope>NUCLEOTIDE SEQUENCE [LARGE SCALE GENOMIC DNA]</scope>
    <source>
        <strain evidence="2 3">DSM 105466</strain>
    </source>
</reference>
<dbReference type="GO" id="GO:0016020">
    <property type="term" value="C:membrane"/>
    <property type="evidence" value="ECO:0007669"/>
    <property type="project" value="GOC"/>
</dbReference>
<feature type="transmembrane region" description="Helical" evidence="1">
    <location>
        <begin position="142"/>
        <end position="162"/>
    </location>
</feature>
<name>A0A3E2GYK4_SCYLI</name>
<evidence type="ECO:0000313" key="3">
    <source>
        <dbReference type="Proteomes" id="UP000258309"/>
    </source>
</evidence>
<dbReference type="EMBL" id="NCSJ02000300">
    <property type="protein sequence ID" value="RFU25843.1"/>
    <property type="molecule type" value="Genomic_DNA"/>
</dbReference>
<dbReference type="AlphaFoldDB" id="A0A3E2GYK4"/>
<organism evidence="2 3">
    <name type="scientific">Scytalidium lignicola</name>
    <name type="common">Hyphomycete</name>
    <dbReference type="NCBI Taxonomy" id="5539"/>
    <lineage>
        <taxon>Eukaryota</taxon>
        <taxon>Fungi</taxon>
        <taxon>Dikarya</taxon>
        <taxon>Ascomycota</taxon>
        <taxon>Pezizomycotina</taxon>
        <taxon>Leotiomycetes</taxon>
        <taxon>Leotiomycetes incertae sedis</taxon>
        <taxon>Scytalidium</taxon>
    </lineage>
</organism>
<dbReference type="OrthoDB" id="2124888at2759"/>